<reference evidence="2 3" key="1">
    <citation type="submission" date="2016-05" db="EMBL/GenBank/DDBJ databases">
        <title>Genome sequencing reveals origins of a unique bacterial endosymbiosis in the earliest lineages of terrestrial Fungi.</title>
        <authorList>
            <consortium name="DOE Joint Genome Institute"/>
            <person name="Uehling J."/>
            <person name="Gryganskyi A."/>
            <person name="Hameed K."/>
            <person name="Tschaplinski T."/>
            <person name="Misztal P."/>
            <person name="Wu S."/>
            <person name="Desiro A."/>
            <person name="Vande Pol N."/>
            <person name="Du Z.-Y."/>
            <person name="Zienkiewicz A."/>
            <person name="Zienkiewicz K."/>
            <person name="Morin E."/>
            <person name="Tisserant E."/>
            <person name="Splivallo R."/>
            <person name="Hainaut M."/>
            <person name="Henrissat B."/>
            <person name="Ohm R."/>
            <person name="Kuo A."/>
            <person name="Yan J."/>
            <person name="Lipzen A."/>
            <person name="Nolan M."/>
            <person name="Labutti K."/>
            <person name="Barry K."/>
            <person name="Goldstein A."/>
            <person name="Labbe J."/>
            <person name="Schadt C."/>
            <person name="Tuskan G."/>
            <person name="Grigoriev I."/>
            <person name="Martin F."/>
            <person name="Vilgalys R."/>
            <person name="Bonito G."/>
        </authorList>
    </citation>
    <scope>NUCLEOTIDE SEQUENCE [LARGE SCALE GENOMIC DNA]</scope>
    <source>
        <strain evidence="2 3">AG-77</strain>
    </source>
</reference>
<evidence type="ECO:0000256" key="1">
    <source>
        <dbReference type="SAM" id="MobiDB-lite"/>
    </source>
</evidence>
<gene>
    <name evidence="2" type="ORF">K457DRAFT_29657</name>
</gene>
<organism evidence="2 3">
    <name type="scientific">Linnemannia elongata AG-77</name>
    <dbReference type="NCBI Taxonomy" id="1314771"/>
    <lineage>
        <taxon>Eukaryota</taxon>
        <taxon>Fungi</taxon>
        <taxon>Fungi incertae sedis</taxon>
        <taxon>Mucoromycota</taxon>
        <taxon>Mortierellomycotina</taxon>
        <taxon>Mortierellomycetes</taxon>
        <taxon>Mortierellales</taxon>
        <taxon>Mortierellaceae</taxon>
        <taxon>Linnemannia</taxon>
    </lineage>
</organism>
<protein>
    <submittedName>
        <fullName evidence="2">Uncharacterized protein</fullName>
    </submittedName>
</protein>
<keyword evidence="3" id="KW-1185">Reference proteome</keyword>
<name>A0A197K6J7_9FUNG</name>
<sequence length="158" mass="17565">MDRYSKSSEGIHQGSKIARNSFGSSSSPHAPSTTNHSTQTGNEHVRLNTNTTTSSSDPAHLNHNHNHTKAHRGTNNTNNNDLRDALSMATKDKAVQQQLQKSQFYQRGIHDTVQISNTGKKSKILEDEDDDLAAVATDEEADIDRKLDPYLYDNVQYS</sequence>
<feature type="compositionally biased region" description="Basic residues" evidence="1">
    <location>
        <begin position="62"/>
        <end position="72"/>
    </location>
</feature>
<accession>A0A197K6J7</accession>
<feature type="compositionally biased region" description="Polar residues" evidence="1">
    <location>
        <begin position="38"/>
        <end position="57"/>
    </location>
</feature>
<dbReference type="AlphaFoldDB" id="A0A197K6J7"/>
<feature type="region of interest" description="Disordered" evidence="1">
    <location>
        <begin position="1"/>
        <end position="99"/>
    </location>
</feature>
<feature type="compositionally biased region" description="Low complexity" evidence="1">
    <location>
        <begin position="20"/>
        <end position="37"/>
    </location>
</feature>
<proteinExistence type="predicted"/>
<dbReference type="OrthoDB" id="2435516at2759"/>
<evidence type="ECO:0000313" key="3">
    <source>
        <dbReference type="Proteomes" id="UP000078512"/>
    </source>
</evidence>
<dbReference type="EMBL" id="KV442023">
    <property type="protein sequence ID" value="OAQ32793.1"/>
    <property type="molecule type" value="Genomic_DNA"/>
</dbReference>
<dbReference type="Proteomes" id="UP000078512">
    <property type="component" value="Unassembled WGS sequence"/>
</dbReference>
<evidence type="ECO:0000313" key="2">
    <source>
        <dbReference type="EMBL" id="OAQ32793.1"/>
    </source>
</evidence>